<protein>
    <submittedName>
        <fullName evidence="3">Diguanylate cyclase (GGDEF)-like protein</fullName>
    </submittedName>
</protein>
<name>A0A562J695_9FIRM</name>
<dbReference type="InterPro" id="IPR000160">
    <property type="entry name" value="GGDEF_dom"/>
</dbReference>
<dbReference type="GO" id="GO:0005886">
    <property type="term" value="C:plasma membrane"/>
    <property type="evidence" value="ECO:0007669"/>
    <property type="project" value="TreeGrafter"/>
</dbReference>
<sequence>MKSCNNIAKKIIIMCLALLTFVDVSAEALKHGQNEVAESLPMMFIFNSKGPAISLILYVFVLIYVFYLMKTNAELKIRNSRYSMLAEISNEYFFEYDVKRDVLILSDKIALLIGTERKIRGYGNRLKNHLVDVIHENSSETMELNKMMKENDKSYEIEIPFLDGRKGHFKVINTNLYGKNQKIEYVVGKLVDISEEVAEKNALIRKAQIDGMTGLYNPTSTREKIITMIAKRQADTVDAFILIDVDFFKEINDNYGHYTGDQVLQRLSETIKKTFRKTDVAGRFGGDEFCIYMQNIPSEKFVKSRCRQLNEEISSSVDGMNISLSIGISLVDDKKTFDDIYKEADHALYEAKRNGKNQYAVYEDTTKDKND</sequence>
<dbReference type="InterPro" id="IPR050469">
    <property type="entry name" value="Diguanylate_Cyclase"/>
</dbReference>
<comment type="caution">
    <text evidence="3">The sequence shown here is derived from an EMBL/GenBank/DDBJ whole genome shotgun (WGS) entry which is preliminary data.</text>
</comment>
<dbReference type="GO" id="GO:1902201">
    <property type="term" value="P:negative regulation of bacterial-type flagellum-dependent cell motility"/>
    <property type="evidence" value="ECO:0007669"/>
    <property type="project" value="TreeGrafter"/>
</dbReference>
<dbReference type="GO" id="GO:0043709">
    <property type="term" value="P:cell adhesion involved in single-species biofilm formation"/>
    <property type="evidence" value="ECO:0007669"/>
    <property type="project" value="TreeGrafter"/>
</dbReference>
<feature type="domain" description="GGDEF" evidence="2">
    <location>
        <begin position="236"/>
        <end position="364"/>
    </location>
</feature>
<dbReference type="GO" id="GO:0052621">
    <property type="term" value="F:diguanylate cyclase activity"/>
    <property type="evidence" value="ECO:0007669"/>
    <property type="project" value="TreeGrafter"/>
</dbReference>
<dbReference type="NCBIfam" id="TIGR00254">
    <property type="entry name" value="GGDEF"/>
    <property type="match status" value="1"/>
</dbReference>
<evidence type="ECO:0000256" key="1">
    <source>
        <dbReference type="SAM" id="Phobius"/>
    </source>
</evidence>
<accession>A0A562J695</accession>
<keyword evidence="1" id="KW-0812">Transmembrane</keyword>
<dbReference type="Gene3D" id="3.30.450.20">
    <property type="entry name" value="PAS domain"/>
    <property type="match status" value="1"/>
</dbReference>
<keyword evidence="1" id="KW-1133">Transmembrane helix</keyword>
<evidence type="ECO:0000313" key="4">
    <source>
        <dbReference type="Proteomes" id="UP000315343"/>
    </source>
</evidence>
<dbReference type="PROSITE" id="PS50887">
    <property type="entry name" value="GGDEF"/>
    <property type="match status" value="1"/>
</dbReference>
<evidence type="ECO:0000313" key="3">
    <source>
        <dbReference type="EMBL" id="TWH78454.1"/>
    </source>
</evidence>
<keyword evidence="4" id="KW-1185">Reference proteome</keyword>
<dbReference type="Gene3D" id="3.30.70.270">
    <property type="match status" value="1"/>
</dbReference>
<evidence type="ECO:0000259" key="2">
    <source>
        <dbReference type="PROSITE" id="PS50887"/>
    </source>
</evidence>
<dbReference type="RefSeq" id="WP_170226245.1">
    <property type="nucleotide sequence ID" value="NZ_DAMBUX010000032.1"/>
</dbReference>
<feature type="transmembrane region" description="Helical" evidence="1">
    <location>
        <begin position="50"/>
        <end position="69"/>
    </location>
</feature>
<dbReference type="Pfam" id="PF00990">
    <property type="entry name" value="GGDEF"/>
    <property type="match status" value="1"/>
</dbReference>
<dbReference type="AlphaFoldDB" id="A0A562J695"/>
<dbReference type="SUPFAM" id="SSF55073">
    <property type="entry name" value="Nucleotide cyclase"/>
    <property type="match status" value="1"/>
</dbReference>
<dbReference type="Proteomes" id="UP000315343">
    <property type="component" value="Unassembled WGS sequence"/>
</dbReference>
<keyword evidence="1" id="KW-0472">Membrane</keyword>
<dbReference type="InterPro" id="IPR043128">
    <property type="entry name" value="Rev_trsase/Diguanyl_cyclase"/>
</dbReference>
<dbReference type="SMART" id="SM00267">
    <property type="entry name" value="GGDEF"/>
    <property type="match status" value="1"/>
</dbReference>
<dbReference type="CDD" id="cd01949">
    <property type="entry name" value="GGDEF"/>
    <property type="match status" value="1"/>
</dbReference>
<dbReference type="InterPro" id="IPR029787">
    <property type="entry name" value="Nucleotide_cyclase"/>
</dbReference>
<dbReference type="PANTHER" id="PTHR45138:SF9">
    <property type="entry name" value="DIGUANYLATE CYCLASE DGCM-RELATED"/>
    <property type="match status" value="1"/>
</dbReference>
<dbReference type="EMBL" id="VLKH01000009">
    <property type="protein sequence ID" value="TWH78454.1"/>
    <property type="molecule type" value="Genomic_DNA"/>
</dbReference>
<gene>
    <name evidence="3" type="ORF">LY60_02914</name>
</gene>
<proteinExistence type="predicted"/>
<organism evidence="3 4">
    <name type="scientific">Sedimentibacter saalensis</name>
    <dbReference type="NCBI Taxonomy" id="130788"/>
    <lineage>
        <taxon>Bacteria</taxon>
        <taxon>Bacillati</taxon>
        <taxon>Bacillota</taxon>
        <taxon>Tissierellia</taxon>
        <taxon>Sedimentibacter</taxon>
    </lineage>
</organism>
<dbReference type="PANTHER" id="PTHR45138">
    <property type="entry name" value="REGULATORY COMPONENTS OF SENSORY TRANSDUCTION SYSTEM"/>
    <property type="match status" value="1"/>
</dbReference>
<dbReference type="FunFam" id="3.30.70.270:FF:000001">
    <property type="entry name" value="Diguanylate cyclase domain protein"/>
    <property type="match status" value="1"/>
</dbReference>
<reference evidence="3 4" key="1">
    <citation type="submission" date="2019-07" db="EMBL/GenBank/DDBJ databases">
        <title>Genomic Encyclopedia of Type Strains, Phase I: the one thousand microbial genomes (KMG-I) project.</title>
        <authorList>
            <person name="Kyrpides N."/>
        </authorList>
    </citation>
    <scope>NUCLEOTIDE SEQUENCE [LARGE SCALE GENOMIC DNA]</scope>
    <source>
        <strain evidence="3 4">DSM 13558</strain>
    </source>
</reference>